<gene>
    <name evidence="2" type="ORF">GCM10009721_40340</name>
</gene>
<organism evidence="2 3">
    <name type="scientific">Terrabacter tumescens</name>
    <dbReference type="NCBI Taxonomy" id="60443"/>
    <lineage>
        <taxon>Bacteria</taxon>
        <taxon>Bacillati</taxon>
        <taxon>Actinomycetota</taxon>
        <taxon>Actinomycetes</taxon>
        <taxon>Micrococcales</taxon>
        <taxon>Intrasporangiaceae</taxon>
        <taxon>Terrabacter</taxon>
    </lineage>
</organism>
<dbReference type="Proteomes" id="UP000623461">
    <property type="component" value="Unassembled WGS sequence"/>
</dbReference>
<name>A0ABQ2IHJ6_9MICO</name>
<sequence length="108" mass="11666">MRNTIVRIAVALMAVLGMTAVVASPASAITRVSCSSSTLHTHSISGDTCWSGTGTAWVTLYRVTLVDAASRSGYVTYDTFSGTRKTTYFQAYDMVSLPEVTVRVIYRS</sequence>
<dbReference type="RefSeq" id="WP_030200602.1">
    <property type="nucleotide sequence ID" value="NZ_BMNZ01000010.1"/>
</dbReference>
<feature type="chain" id="PRO_5046927905" description="Streptomyces killer toxin-like beta/gamma crystallin domain-containing protein" evidence="1">
    <location>
        <begin position="24"/>
        <end position="108"/>
    </location>
</feature>
<protein>
    <recommendedName>
        <fullName evidence="4">Streptomyces killer toxin-like beta/gamma crystallin domain-containing protein</fullName>
    </recommendedName>
</protein>
<dbReference type="EMBL" id="BMNZ01000010">
    <property type="protein sequence ID" value="GGN08447.1"/>
    <property type="molecule type" value="Genomic_DNA"/>
</dbReference>
<accession>A0ABQ2IHJ6</accession>
<evidence type="ECO:0000256" key="1">
    <source>
        <dbReference type="SAM" id="SignalP"/>
    </source>
</evidence>
<feature type="signal peptide" evidence="1">
    <location>
        <begin position="1"/>
        <end position="23"/>
    </location>
</feature>
<reference evidence="3" key="1">
    <citation type="journal article" date="2019" name="Int. J. Syst. Evol. Microbiol.">
        <title>The Global Catalogue of Microorganisms (GCM) 10K type strain sequencing project: providing services to taxonomists for standard genome sequencing and annotation.</title>
        <authorList>
            <consortium name="The Broad Institute Genomics Platform"/>
            <consortium name="The Broad Institute Genome Sequencing Center for Infectious Disease"/>
            <person name="Wu L."/>
            <person name="Ma J."/>
        </authorList>
    </citation>
    <scope>NUCLEOTIDE SEQUENCE [LARGE SCALE GENOMIC DNA]</scope>
    <source>
        <strain evidence="3">JCM 1365</strain>
    </source>
</reference>
<keyword evidence="1" id="KW-0732">Signal</keyword>
<comment type="caution">
    <text evidence="2">The sequence shown here is derived from an EMBL/GenBank/DDBJ whole genome shotgun (WGS) entry which is preliminary data.</text>
</comment>
<proteinExistence type="predicted"/>
<evidence type="ECO:0008006" key="4">
    <source>
        <dbReference type="Google" id="ProtNLM"/>
    </source>
</evidence>
<evidence type="ECO:0000313" key="2">
    <source>
        <dbReference type="EMBL" id="GGN08447.1"/>
    </source>
</evidence>
<keyword evidence="3" id="KW-1185">Reference proteome</keyword>
<evidence type="ECO:0000313" key="3">
    <source>
        <dbReference type="Proteomes" id="UP000623461"/>
    </source>
</evidence>